<dbReference type="EMBL" id="MN739177">
    <property type="protein sequence ID" value="QHS92236.1"/>
    <property type="molecule type" value="Genomic_DNA"/>
</dbReference>
<dbReference type="AlphaFoldDB" id="A0A6C0BJ88"/>
<evidence type="ECO:0000313" key="1">
    <source>
        <dbReference type="EMBL" id="QHS92236.1"/>
    </source>
</evidence>
<name>A0A6C0BJ88_9ZZZZ</name>
<proteinExistence type="predicted"/>
<protein>
    <submittedName>
        <fullName evidence="1">Uncharacterized protein</fullName>
    </submittedName>
</protein>
<accession>A0A6C0BJ88</accession>
<reference evidence="1" key="1">
    <citation type="journal article" date="2020" name="Nature">
        <title>Giant virus diversity and host interactions through global metagenomics.</title>
        <authorList>
            <person name="Schulz F."/>
            <person name="Roux S."/>
            <person name="Paez-Espino D."/>
            <person name="Jungbluth S."/>
            <person name="Walsh D.A."/>
            <person name="Denef V.J."/>
            <person name="McMahon K.D."/>
            <person name="Konstantinidis K.T."/>
            <person name="Eloe-Fadrosh E.A."/>
            <person name="Kyrpides N.C."/>
            <person name="Woyke T."/>
        </authorList>
    </citation>
    <scope>NUCLEOTIDE SEQUENCE</scope>
    <source>
        <strain evidence="1">GVMAG-M-3300014204-73</strain>
    </source>
</reference>
<sequence>MVKYISALNYEGRFDVNSDDIVVVGSRTDINNYIKKTTQNVSKNIGAQKPIQEDIHVLKQSFEVLESFYMNYQYLVYTHFECIQPLF</sequence>
<organism evidence="1">
    <name type="scientific">viral metagenome</name>
    <dbReference type="NCBI Taxonomy" id="1070528"/>
    <lineage>
        <taxon>unclassified sequences</taxon>
        <taxon>metagenomes</taxon>
        <taxon>organismal metagenomes</taxon>
    </lineage>
</organism>